<gene>
    <name evidence="1" type="ORF">Cygsa01_00181</name>
</gene>
<organism evidence="1">
    <name type="scientific">Pseudomonas phage Cygsa01</name>
    <dbReference type="NCBI Taxonomy" id="3138529"/>
    <lineage>
        <taxon>Viruses</taxon>
    </lineage>
</organism>
<protein>
    <submittedName>
        <fullName evidence="1">Uncharacterized protein</fullName>
    </submittedName>
</protein>
<accession>A0AAU6W3S0</accession>
<proteinExistence type="predicted"/>
<sequence>MDMKINVSRIDEFLEKVRVLNKRIKKMHGIIDDVKVTFGARSTTVVNAPSLFDPDEIVEFEIEVVAVTVESSFIGQDIKVNGWTLMAVADYSGHQSEAEFKIVSPISKALRTRLAPRKAQVCDHCNRRVFRNKMIVVKSEAGEEKAVGNSCVADFLGWGTPETILSMALLKGIGPDLDAEFGGVRFTLDDVVEDLVDYLCVAKYIIDDNDGWALGRNTEKGEPTSEWMSQAYGTNPKARYRAHEITAKHVNDTDLRVVQAAINWSKTQAAEGNEFHQELGLYIRDGYVGRPHRSNAFWIVGSYMNMKKSQEARRPVLNEYYGAVKDKFELDLTLTFWTYYDGQWGRTYIYKFTDEAGRLFVSKTANALGQPVDRDETGQYRWRDAEAGDVYCVKAKVMEHSEYNEIKETRFGYAKYTMLKANLTAEEAALEPQKDA</sequence>
<evidence type="ECO:0000313" key="1">
    <source>
        <dbReference type="EMBL" id="XAI71227.1"/>
    </source>
</evidence>
<name>A0AAU6W3S0_9VIRU</name>
<reference evidence="1" key="1">
    <citation type="journal article" date="2024" name="J. Gen. Virol.">
        <title>Novel phages of Pseudomonas syringae unveil numerous potential auxiliary metabolic genes.</title>
        <authorList>
            <person name="Feltin C."/>
            <person name="Garneau J.R."/>
            <person name="Morris C.E."/>
            <person name="Berard A."/>
            <person name="Torres-Barcelo C."/>
        </authorList>
    </citation>
    <scope>NUCLEOTIDE SEQUENCE</scope>
</reference>
<dbReference type="EMBL" id="PP179332">
    <property type="protein sequence ID" value="XAI71227.1"/>
    <property type="molecule type" value="Genomic_DNA"/>
</dbReference>